<gene>
    <name evidence="5" type="primary">PUS10</name>
    <name evidence="5" type="ORF">EC973_005374</name>
</gene>
<evidence type="ECO:0000259" key="4">
    <source>
        <dbReference type="Pfam" id="PF21238"/>
    </source>
</evidence>
<dbReference type="PANTHER" id="PTHR21568:SF0">
    <property type="entry name" value="TRNA PSEUDOURIDINE SYNTHASE PUS10"/>
    <property type="match status" value="1"/>
</dbReference>
<organism evidence="5 6">
    <name type="scientific">Apophysomyces ossiformis</name>
    <dbReference type="NCBI Taxonomy" id="679940"/>
    <lineage>
        <taxon>Eukaryota</taxon>
        <taxon>Fungi</taxon>
        <taxon>Fungi incertae sedis</taxon>
        <taxon>Mucoromycota</taxon>
        <taxon>Mucoromycotina</taxon>
        <taxon>Mucoromycetes</taxon>
        <taxon>Mucorales</taxon>
        <taxon>Mucorineae</taxon>
        <taxon>Mucoraceae</taxon>
        <taxon>Apophysomyces</taxon>
    </lineage>
</organism>
<keyword evidence="6" id="KW-1185">Reference proteome</keyword>
<keyword evidence="2" id="KW-0819">tRNA processing</keyword>
<dbReference type="Gene3D" id="3.30.70.2510">
    <property type="match status" value="1"/>
</dbReference>
<reference evidence="5" key="1">
    <citation type="submission" date="2020-01" db="EMBL/GenBank/DDBJ databases">
        <title>Genome Sequencing of Three Apophysomyces-Like Fungal Strains Confirms a Novel Fungal Genus in the Mucoromycota with divergent Burkholderia-like Endosymbiotic Bacteria.</title>
        <authorList>
            <person name="Stajich J.E."/>
            <person name="Macias A.M."/>
            <person name="Carter-House D."/>
            <person name="Lovett B."/>
            <person name="Kasson L.R."/>
            <person name="Berry K."/>
            <person name="Grigoriev I."/>
            <person name="Chang Y."/>
            <person name="Spatafora J."/>
            <person name="Kasson M.T."/>
        </authorList>
    </citation>
    <scope>NUCLEOTIDE SEQUENCE</scope>
    <source>
        <strain evidence="5">NRRL A-21654</strain>
    </source>
</reference>
<dbReference type="PANTHER" id="PTHR21568">
    <property type="entry name" value="TRNA PSEUDOURIDINE SYNTHASE PUS10"/>
    <property type="match status" value="1"/>
</dbReference>
<dbReference type="FunFam" id="3.30.70.2510:FF:000001">
    <property type="entry name" value="tRNA pseudouridine synthase Pus10"/>
    <property type="match status" value="1"/>
</dbReference>
<proteinExistence type="predicted"/>
<evidence type="ECO:0000256" key="1">
    <source>
        <dbReference type="ARBA" id="ARBA00012787"/>
    </source>
</evidence>
<comment type="caution">
    <text evidence="5">The sequence shown here is derived from an EMBL/GenBank/DDBJ whole genome shotgun (WGS) entry which is preliminary data.</text>
</comment>
<keyword evidence="3" id="KW-0413">Isomerase</keyword>
<dbReference type="InterPro" id="IPR039894">
    <property type="entry name" value="Pus10-like"/>
</dbReference>
<accession>A0A8H7BJP9</accession>
<dbReference type="Proteomes" id="UP000605846">
    <property type="component" value="Unassembled WGS sequence"/>
</dbReference>
<dbReference type="EC" id="5.4.99.25" evidence="1"/>
<evidence type="ECO:0000313" key="5">
    <source>
        <dbReference type="EMBL" id="KAF7721127.1"/>
    </source>
</evidence>
<evidence type="ECO:0000256" key="2">
    <source>
        <dbReference type="ARBA" id="ARBA00022694"/>
    </source>
</evidence>
<dbReference type="EMBL" id="JABAYA010000303">
    <property type="protein sequence ID" value="KAF7721127.1"/>
    <property type="molecule type" value="Genomic_DNA"/>
</dbReference>
<dbReference type="Pfam" id="PF21238">
    <property type="entry name" value="Pus10_C"/>
    <property type="match status" value="1"/>
</dbReference>
<evidence type="ECO:0000256" key="3">
    <source>
        <dbReference type="ARBA" id="ARBA00023235"/>
    </source>
</evidence>
<dbReference type="InterPro" id="IPR048741">
    <property type="entry name" value="Pus10-like_C"/>
</dbReference>
<name>A0A8H7BJP9_9FUNG</name>
<protein>
    <recommendedName>
        <fullName evidence="1">tRNA pseudouridine(55) synthase</fullName>
        <ecNumber evidence="1">5.4.99.25</ecNumber>
    </recommendedName>
</protein>
<dbReference type="GO" id="GO:0160148">
    <property type="term" value="F:tRNA pseudouridine(55) synthase activity"/>
    <property type="evidence" value="ECO:0007669"/>
    <property type="project" value="UniProtKB-EC"/>
</dbReference>
<sequence length="422" mass="47607">MELTEKVRQWLELLPIRVRDSSSIDIAIQVFHSLRKIHCCHRCCLRFIGCRDLSLYRASEEELANAFRAFDQSATEESGAPCTACLGALQYADTAAFLDPVCERLEKENYESGYVNLTCTIPISVMHRDHLLSIYVCDQLDEEAKCQWKNHAVRDPKDPFKAIWGEKLTERSGLKIDPSSPLRMTVVLEHNETSSEHLFLTQTKVPLLKVRKFKKGGRVTRSGDSRSSIAEALRSLDDTEARSQTPWAVNGKKLAEKCVSECIGEVLKQHCRGDDYKFVPAGREDANVRMLGSGRPFYCEIINPRRPVLSAKEFKEMEDEINALPSKDDVQVRQLLQVQSRAAAVREKEIHFVRIDCVPEDQHLAILTLNTQAGTYIKEFVHGDLGRTLPNLASIAGVKAADLIDLDVLEVDLEWPPSLMEG</sequence>
<evidence type="ECO:0000313" key="6">
    <source>
        <dbReference type="Proteomes" id="UP000605846"/>
    </source>
</evidence>
<dbReference type="GO" id="GO:0031119">
    <property type="term" value="P:tRNA pseudouridine synthesis"/>
    <property type="evidence" value="ECO:0007669"/>
    <property type="project" value="TreeGrafter"/>
</dbReference>
<dbReference type="AlphaFoldDB" id="A0A8H7BJP9"/>
<feature type="domain" description="Pus10-like C-terminal" evidence="4">
    <location>
        <begin position="243"/>
        <end position="341"/>
    </location>
</feature>
<dbReference type="OrthoDB" id="271937at2759"/>